<reference evidence="1 2" key="1">
    <citation type="submission" date="2020-02" db="EMBL/GenBank/DDBJ databases">
        <title>Comparative genomics of the hypocrealean fungal genus Beauvera.</title>
        <authorList>
            <person name="Showalter D.N."/>
            <person name="Bushley K.E."/>
            <person name="Rehner S.A."/>
        </authorList>
    </citation>
    <scope>NUCLEOTIDE SEQUENCE [LARGE SCALE GENOMIC DNA]</scope>
    <source>
        <strain evidence="1 2">ARSEF4384</strain>
    </source>
</reference>
<dbReference type="EMBL" id="JAAHCF010000061">
    <property type="protein sequence ID" value="KAK8149084.1"/>
    <property type="molecule type" value="Genomic_DNA"/>
</dbReference>
<sequence>MSNRQLLGQWQVFMMWTERPDLEPPCNLHSSLLFIRGQEHIICHVVPDQERYTFRWTFKPDSTDPYRTLSVHPLCFLQVFIDARTLIRTLIEVHRPTLAQDPEYSCKKWVNEVLFKFNLRDWITHCDWRHACDCQSSIETDTVARCHVGGRGEM</sequence>
<dbReference type="Proteomes" id="UP001397290">
    <property type="component" value="Unassembled WGS sequence"/>
</dbReference>
<dbReference type="AlphaFoldDB" id="A0AAW0S3A1"/>
<protein>
    <submittedName>
        <fullName evidence="1">Uncharacterized protein</fullName>
    </submittedName>
</protein>
<keyword evidence="2" id="KW-1185">Reference proteome</keyword>
<accession>A0AAW0S3A1</accession>
<evidence type="ECO:0000313" key="1">
    <source>
        <dbReference type="EMBL" id="KAK8149084.1"/>
    </source>
</evidence>
<name>A0AAW0S3A1_9HYPO</name>
<proteinExistence type="predicted"/>
<comment type="caution">
    <text evidence="1">The sequence shown here is derived from an EMBL/GenBank/DDBJ whole genome shotgun (WGS) entry which is preliminary data.</text>
</comment>
<organism evidence="1 2">
    <name type="scientific">Beauveria asiatica</name>
    <dbReference type="NCBI Taxonomy" id="1069075"/>
    <lineage>
        <taxon>Eukaryota</taxon>
        <taxon>Fungi</taxon>
        <taxon>Dikarya</taxon>
        <taxon>Ascomycota</taxon>
        <taxon>Pezizomycotina</taxon>
        <taxon>Sordariomycetes</taxon>
        <taxon>Hypocreomycetidae</taxon>
        <taxon>Hypocreales</taxon>
        <taxon>Cordycipitaceae</taxon>
        <taxon>Beauveria</taxon>
    </lineage>
</organism>
<evidence type="ECO:0000313" key="2">
    <source>
        <dbReference type="Proteomes" id="UP001397290"/>
    </source>
</evidence>
<gene>
    <name evidence="1" type="ORF">G3M48_008239</name>
</gene>